<dbReference type="Proteomes" id="UP001595379">
    <property type="component" value="Unassembled WGS sequence"/>
</dbReference>
<evidence type="ECO:0000313" key="2">
    <source>
        <dbReference type="Proteomes" id="UP001595379"/>
    </source>
</evidence>
<sequence>MSLKGKTLFITGASRGIGLAIAERCARDGANIVVAAKTDSPNPKLPGTIHSAAEAIEKAGGQALPVVCDIRDEASVEAAVEAAVDRFGGIDIVVNNASAIFPRGTADTPMKRYDLMHQVNARGTFLVTQKCLPYLEKAENPHILALSPPLDMREMWFAPHVAYTSAKYGMSLCILGWAGEFRGRIAANAIWPRTAVATAAISNVLAGEDALRNCRKPEILADTAYLVLNKPKDFTGNFIIDDTFLLSEGVTDLDQYAVDPSRELLPDFFVPDDPPAPEGVKIMNVTLGH</sequence>
<dbReference type="PANTHER" id="PTHR42808:SF3">
    <property type="entry name" value="HYDROXYSTEROID DEHYDROGENASE-LIKE PROTEIN 2"/>
    <property type="match status" value="1"/>
</dbReference>
<comment type="caution">
    <text evidence="1">The sequence shown here is derived from an EMBL/GenBank/DDBJ whole genome shotgun (WGS) entry which is preliminary data.</text>
</comment>
<dbReference type="InterPro" id="IPR002347">
    <property type="entry name" value="SDR_fam"/>
</dbReference>
<reference evidence="2" key="1">
    <citation type="journal article" date="2019" name="Int. J. Syst. Evol. Microbiol.">
        <title>The Global Catalogue of Microorganisms (GCM) 10K type strain sequencing project: providing services to taxonomists for standard genome sequencing and annotation.</title>
        <authorList>
            <consortium name="The Broad Institute Genomics Platform"/>
            <consortium name="The Broad Institute Genome Sequencing Center for Infectious Disease"/>
            <person name="Wu L."/>
            <person name="Ma J."/>
        </authorList>
    </citation>
    <scope>NUCLEOTIDE SEQUENCE [LARGE SCALE GENOMIC DNA]</scope>
    <source>
        <strain evidence="2">KCTC 52487</strain>
    </source>
</reference>
<dbReference type="Pfam" id="PF00106">
    <property type="entry name" value="adh_short"/>
    <property type="match status" value="1"/>
</dbReference>
<accession>A0ABV6ZV26</accession>
<gene>
    <name evidence="1" type="ORF">ACFOOR_03930</name>
</gene>
<dbReference type="InterPro" id="IPR051935">
    <property type="entry name" value="HSDL2"/>
</dbReference>
<evidence type="ECO:0000313" key="1">
    <source>
        <dbReference type="EMBL" id="MFC2925248.1"/>
    </source>
</evidence>
<dbReference type="InterPro" id="IPR036291">
    <property type="entry name" value="NAD(P)-bd_dom_sf"/>
</dbReference>
<keyword evidence="2" id="KW-1185">Reference proteome</keyword>
<protein>
    <submittedName>
        <fullName evidence="1">NAD(P)-dependent oxidoreductase</fullName>
    </submittedName>
</protein>
<dbReference type="Gene3D" id="3.40.50.720">
    <property type="entry name" value="NAD(P)-binding Rossmann-like Domain"/>
    <property type="match status" value="1"/>
</dbReference>
<name>A0ABV6ZV26_9PROT</name>
<dbReference type="SUPFAM" id="SSF51735">
    <property type="entry name" value="NAD(P)-binding Rossmann-fold domains"/>
    <property type="match status" value="1"/>
</dbReference>
<dbReference type="PRINTS" id="PR00081">
    <property type="entry name" value="GDHRDH"/>
</dbReference>
<dbReference type="NCBIfam" id="NF006133">
    <property type="entry name" value="PRK08278.1"/>
    <property type="match status" value="1"/>
</dbReference>
<organism evidence="1 2">
    <name type="scientific">Hyphobacterium vulgare</name>
    <dbReference type="NCBI Taxonomy" id="1736751"/>
    <lineage>
        <taxon>Bacteria</taxon>
        <taxon>Pseudomonadati</taxon>
        <taxon>Pseudomonadota</taxon>
        <taxon>Alphaproteobacteria</taxon>
        <taxon>Maricaulales</taxon>
        <taxon>Maricaulaceae</taxon>
        <taxon>Hyphobacterium</taxon>
    </lineage>
</organism>
<dbReference type="EMBL" id="JBHRSV010000001">
    <property type="protein sequence ID" value="MFC2925248.1"/>
    <property type="molecule type" value="Genomic_DNA"/>
</dbReference>
<dbReference type="PANTHER" id="PTHR42808">
    <property type="entry name" value="HYDROXYSTEROID DEHYDROGENASE-LIKE PROTEIN 2"/>
    <property type="match status" value="1"/>
</dbReference>
<dbReference type="RefSeq" id="WP_343164125.1">
    <property type="nucleotide sequence ID" value="NZ_JBHRSV010000001.1"/>
</dbReference>
<proteinExistence type="predicted"/>